<dbReference type="EMBL" id="JANJYJ010000007">
    <property type="protein sequence ID" value="KAK3199403.1"/>
    <property type="molecule type" value="Genomic_DNA"/>
</dbReference>
<dbReference type="PANTHER" id="PTHR31286:SF60">
    <property type="entry name" value="PROTEIN, PUTATIVE-RELATED"/>
    <property type="match status" value="1"/>
</dbReference>
<keyword evidence="2" id="KW-1185">Reference proteome</keyword>
<reference evidence="1" key="1">
    <citation type="journal article" date="2023" name="Plant J.">
        <title>Genome sequences and population genomics provide insights into the demographic history, inbreeding, and mutation load of two 'living fossil' tree species of Dipteronia.</title>
        <authorList>
            <person name="Feng Y."/>
            <person name="Comes H.P."/>
            <person name="Chen J."/>
            <person name="Zhu S."/>
            <person name="Lu R."/>
            <person name="Zhang X."/>
            <person name="Li P."/>
            <person name="Qiu J."/>
            <person name="Olsen K.M."/>
            <person name="Qiu Y."/>
        </authorList>
    </citation>
    <scope>NUCLEOTIDE SEQUENCE</scope>
    <source>
        <strain evidence="1">NBL</strain>
    </source>
</reference>
<dbReference type="InterPro" id="IPR040256">
    <property type="entry name" value="At4g02000-like"/>
</dbReference>
<name>A0AAE0E060_9ROSI</name>
<sequence>MCWEYLHPHLLFEIANGIGTPLHLDKATRDRTYGYYTRILVDLDLSIDLPKSIMVERETYGFLWTHTTKIFLTFVVIVVSLDTIGRLNPIIQLGVERDQKF</sequence>
<accession>A0AAE0E060</accession>
<evidence type="ECO:0000313" key="1">
    <source>
        <dbReference type="EMBL" id="KAK3199403.1"/>
    </source>
</evidence>
<dbReference type="PANTHER" id="PTHR31286">
    <property type="entry name" value="GLYCINE-RICH CELL WALL STRUCTURAL PROTEIN 1.8-LIKE"/>
    <property type="match status" value="1"/>
</dbReference>
<dbReference type="AlphaFoldDB" id="A0AAE0E060"/>
<comment type="caution">
    <text evidence="1">The sequence shown here is derived from an EMBL/GenBank/DDBJ whole genome shotgun (WGS) entry which is preliminary data.</text>
</comment>
<gene>
    <name evidence="1" type="ORF">Dsin_022818</name>
</gene>
<protein>
    <submittedName>
        <fullName evidence="1">Uncharacterized protein</fullName>
    </submittedName>
</protein>
<organism evidence="1 2">
    <name type="scientific">Dipteronia sinensis</name>
    <dbReference type="NCBI Taxonomy" id="43782"/>
    <lineage>
        <taxon>Eukaryota</taxon>
        <taxon>Viridiplantae</taxon>
        <taxon>Streptophyta</taxon>
        <taxon>Embryophyta</taxon>
        <taxon>Tracheophyta</taxon>
        <taxon>Spermatophyta</taxon>
        <taxon>Magnoliopsida</taxon>
        <taxon>eudicotyledons</taxon>
        <taxon>Gunneridae</taxon>
        <taxon>Pentapetalae</taxon>
        <taxon>rosids</taxon>
        <taxon>malvids</taxon>
        <taxon>Sapindales</taxon>
        <taxon>Sapindaceae</taxon>
        <taxon>Hippocastanoideae</taxon>
        <taxon>Acereae</taxon>
        <taxon>Dipteronia</taxon>
    </lineage>
</organism>
<proteinExistence type="predicted"/>
<evidence type="ECO:0000313" key="2">
    <source>
        <dbReference type="Proteomes" id="UP001281410"/>
    </source>
</evidence>
<dbReference type="Proteomes" id="UP001281410">
    <property type="component" value="Unassembled WGS sequence"/>
</dbReference>